<dbReference type="InterPro" id="IPR029756">
    <property type="entry name" value="MTH1187/YkoF-like"/>
</dbReference>
<dbReference type="InterPro" id="IPR002767">
    <property type="entry name" value="Thiamine_BP"/>
</dbReference>
<dbReference type="RefSeq" id="WP_235058134.1">
    <property type="nucleotide sequence ID" value="NZ_JAKFHA010000048.1"/>
</dbReference>
<organism evidence="2 3">
    <name type="scientific">Yinghuangia soli</name>
    <dbReference type="NCBI Taxonomy" id="2908204"/>
    <lineage>
        <taxon>Bacteria</taxon>
        <taxon>Bacillati</taxon>
        <taxon>Actinomycetota</taxon>
        <taxon>Actinomycetes</taxon>
        <taxon>Kitasatosporales</taxon>
        <taxon>Streptomycetaceae</taxon>
        <taxon>Yinghuangia</taxon>
    </lineage>
</organism>
<dbReference type="Proteomes" id="UP001165378">
    <property type="component" value="Unassembled WGS sequence"/>
</dbReference>
<proteinExistence type="predicted"/>
<gene>
    <name evidence="2" type="ORF">LZ495_39930</name>
</gene>
<dbReference type="EMBL" id="JAKFHA010000048">
    <property type="protein sequence ID" value="MCF2533359.1"/>
    <property type="molecule type" value="Genomic_DNA"/>
</dbReference>
<dbReference type="Pfam" id="PF01910">
    <property type="entry name" value="Thiamine_BP"/>
    <property type="match status" value="1"/>
</dbReference>
<comment type="caution">
    <text evidence="2">The sequence shown here is derived from an EMBL/GenBank/DDBJ whole genome shotgun (WGS) entry which is preliminary data.</text>
</comment>
<reference evidence="2" key="1">
    <citation type="submission" date="2022-01" db="EMBL/GenBank/DDBJ databases">
        <title>Genome-Based Taxonomic Classification of the Phylum Actinobacteria.</title>
        <authorList>
            <person name="Gao Y."/>
        </authorList>
    </citation>
    <scope>NUCLEOTIDE SEQUENCE</scope>
    <source>
        <strain evidence="2">KLBMP 8922</strain>
    </source>
</reference>
<dbReference type="AlphaFoldDB" id="A0AA41Q838"/>
<dbReference type="Gene3D" id="3.30.70.930">
    <property type="match status" value="1"/>
</dbReference>
<keyword evidence="3" id="KW-1185">Reference proteome</keyword>
<protein>
    <submittedName>
        <fullName evidence="2">Thiamine-binding protein</fullName>
    </submittedName>
</protein>
<dbReference type="SUPFAM" id="SSF89957">
    <property type="entry name" value="MTH1187/YkoF-like"/>
    <property type="match status" value="1"/>
</dbReference>
<evidence type="ECO:0000313" key="3">
    <source>
        <dbReference type="Proteomes" id="UP001165378"/>
    </source>
</evidence>
<feature type="domain" description="Thiamine-binding protein" evidence="1">
    <location>
        <begin position="15"/>
        <end position="76"/>
    </location>
</feature>
<evidence type="ECO:0000259" key="1">
    <source>
        <dbReference type="Pfam" id="PF01910"/>
    </source>
</evidence>
<sequence length="93" mass="9917">MRLKMEFTTEPFEMADLPPHAVTARRIVDEAGLEVEVGPFGTLAVGDAEVVLAVVDRLFRDTFAVGATRISVQVTAVPDEDAAASGESVEGDR</sequence>
<accession>A0AA41Q838</accession>
<evidence type="ECO:0000313" key="2">
    <source>
        <dbReference type="EMBL" id="MCF2533359.1"/>
    </source>
</evidence>
<name>A0AA41Q838_9ACTN</name>